<dbReference type="EMBL" id="CP107006">
    <property type="protein sequence ID" value="UYQ93027.1"/>
    <property type="molecule type" value="Genomic_DNA"/>
</dbReference>
<dbReference type="PANTHER" id="PTHR31885:SF6">
    <property type="entry name" value="GH04784P"/>
    <property type="match status" value="1"/>
</dbReference>
<name>A0ABY6J054_9BACT</name>
<evidence type="ECO:0000256" key="3">
    <source>
        <dbReference type="ARBA" id="ARBA00022692"/>
    </source>
</evidence>
<evidence type="ECO:0000256" key="2">
    <source>
        <dbReference type="ARBA" id="ARBA00007375"/>
    </source>
</evidence>
<reference evidence="7" key="1">
    <citation type="submission" date="2022-10" db="EMBL/GenBank/DDBJ databases">
        <title>Chitinophaga sp. nov., isolated from soil.</title>
        <authorList>
            <person name="Jeon C.O."/>
        </authorList>
    </citation>
    <scope>NUCLEOTIDE SEQUENCE</scope>
    <source>
        <strain evidence="7">R8</strain>
    </source>
</reference>
<evidence type="ECO:0000256" key="6">
    <source>
        <dbReference type="SAM" id="Phobius"/>
    </source>
</evidence>
<evidence type="ECO:0000256" key="1">
    <source>
        <dbReference type="ARBA" id="ARBA00004141"/>
    </source>
</evidence>
<evidence type="ECO:0000313" key="7">
    <source>
        <dbReference type="EMBL" id="UYQ93027.1"/>
    </source>
</evidence>
<feature type="transmembrane region" description="Helical" evidence="6">
    <location>
        <begin position="116"/>
        <end position="134"/>
    </location>
</feature>
<dbReference type="RefSeq" id="WP_264281175.1">
    <property type="nucleotide sequence ID" value="NZ_CP107006.1"/>
</dbReference>
<dbReference type="Pfam" id="PF07947">
    <property type="entry name" value="YhhN"/>
    <property type="match status" value="1"/>
</dbReference>
<keyword evidence="4 6" id="KW-1133">Transmembrane helix</keyword>
<feature type="transmembrane region" description="Helical" evidence="6">
    <location>
        <begin position="58"/>
        <end position="75"/>
    </location>
</feature>
<accession>A0ABY6J054</accession>
<feature type="transmembrane region" description="Helical" evidence="6">
    <location>
        <begin position="195"/>
        <end position="215"/>
    </location>
</feature>
<dbReference type="InterPro" id="IPR012506">
    <property type="entry name" value="TMEM86B-like"/>
</dbReference>
<sequence>MKKKIWGLLYFSVLALDVLAIAIDLPFPRYFTKPLLMIMLALHYWSEALYIEQPVRNLIFAALIFSWWGDTLLLFEQNSNMFFLGGLTSFLMAHVAYIIFFARVEHAERFVRPRHIAWTCFSIVYAMGLLYLLYPNMEGLRLPVFLYAAVITAMLLSAIYAFAFKNTLASFLCILGAVLFVLSDTLLAVRKFYSPNSIASVAVMITYGIAQWCLVEGSLKHMKS</sequence>
<proteinExistence type="inferred from homology"/>
<keyword evidence="3 6" id="KW-0812">Transmembrane</keyword>
<evidence type="ECO:0000313" key="8">
    <source>
        <dbReference type="Proteomes" id="UP001162741"/>
    </source>
</evidence>
<feature type="transmembrane region" description="Helical" evidence="6">
    <location>
        <begin position="140"/>
        <end position="162"/>
    </location>
</feature>
<feature type="transmembrane region" description="Helical" evidence="6">
    <location>
        <begin position="169"/>
        <end position="189"/>
    </location>
</feature>
<keyword evidence="8" id="KW-1185">Reference proteome</keyword>
<comment type="subcellular location">
    <subcellularLocation>
        <location evidence="1">Membrane</location>
        <topology evidence="1">Multi-pass membrane protein</topology>
    </subcellularLocation>
</comment>
<evidence type="ECO:0000256" key="5">
    <source>
        <dbReference type="ARBA" id="ARBA00023136"/>
    </source>
</evidence>
<dbReference type="Proteomes" id="UP001162741">
    <property type="component" value="Chromosome"/>
</dbReference>
<keyword evidence="5 6" id="KW-0472">Membrane</keyword>
<gene>
    <name evidence="7" type="ORF">MKQ68_23385</name>
</gene>
<protein>
    <submittedName>
        <fullName evidence="7">Lysoplasmalogenase</fullName>
    </submittedName>
</protein>
<organism evidence="7 8">
    <name type="scientific">Chitinophaga horti</name>
    <dbReference type="NCBI Taxonomy" id="2920382"/>
    <lineage>
        <taxon>Bacteria</taxon>
        <taxon>Pseudomonadati</taxon>
        <taxon>Bacteroidota</taxon>
        <taxon>Chitinophagia</taxon>
        <taxon>Chitinophagales</taxon>
        <taxon>Chitinophagaceae</taxon>
        <taxon>Chitinophaga</taxon>
    </lineage>
</organism>
<comment type="similarity">
    <text evidence="2">Belongs to the TMEM86 family.</text>
</comment>
<evidence type="ECO:0000256" key="4">
    <source>
        <dbReference type="ARBA" id="ARBA00022989"/>
    </source>
</evidence>
<dbReference type="PANTHER" id="PTHR31885">
    <property type="entry name" value="GH04784P"/>
    <property type="match status" value="1"/>
</dbReference>
<feature type="transmembrane region" description="Helical" evidence="6">
    <location>
        <begin position="81"/>
        <end position="104"/>
    </location>
</feature>